<evidence type="ECO:0000256" key="5">
    <source>
        <dbReference type="ARBA" id="ARBA00023163"/>
    </source>
</evidence>
<evidence type="ECO:0000313" key="10">
    <source>
        <dbReference type="EMBL" id="KAJ4767281.1"/>
    </source>
</evidence>
<dbReference type="GO" id="GO:0003700">
    <property type="term" value="F:DNA-binding transcription factor activity"/>
    <property type="evidence" value="ECO:0007669"/>
    <property type="project" value="InterPro"/>
</dbReference>
<dbReference type="PROSITE" id="PS50217">
    <property type="entry name" value="BZIP"/>
    <property type="match status" value="1"/>
</dbReference>
<proteinExistence type="inferred from homology"/>
<keyword evidence="4" id="KW-0238">DNA-binding</keyword>
<dbReference type="CDD" id="cd14702">
    <property type="entry name" value="bZIP_plant_GBF1"/>
    <property type="match status" value="1"/>
</dbReference>
<dbReference type="InterPro" id="IPR045314">
    <property type="entry name" value="bZIP_plant_GBF1"/>
</dbReference>
<dbReference type="AlphaFoldDB" id="A0AAV8DJN8"/>
<name>A0AAV8DJN8_9POAL</name>
<dbReference type="InterPro" id="IPR012900">
    <property type="entry name" value="MFMR"/>
</dbReference>
<feature type="region of interest" description="Disordered" evidence="8">
    <location>
        <begin position="55"/>
        <end position="76"/>
    </location>
</feature>
<feature type="coiled-coil region" evidence="7">
    <location>
        <begin position="315"/>
        <end position="356"/>
    </location>
</feature>
<dbReference type="Pfam" id="PF07777">
    <property type="entry name" value="MFMR"/>
    <property type="match status" value="1"/>
</dbReference>
<dbReference type="SMART" id="SM00338">
    <property type="entry name" value="BRLZ"/>
    <property type="match status" value="1"/>
</dbReference>
<feature type="region of interest" description="Disordered" evidence="8">
    <location>
        <begin position="259"/>
        <end position="304"/>
    </location>
</feature>
<dbReference type="InterPro" id="IPR004827">
    <property type="entry name" value="bZIP"/>
</dbReference>
<evidence type="ECO:0000256" key="8">
    <source>
        <dbReference type="SAM" id="MobiDB-lite"/>
    </source>
</evidence>
<evidence type="ECO:0000259" key="9">
    <source>
        <dbReference type="PROSITE" id="PS50217"/>
    </source>
</evidence>
<dbReference type="PROSITE" id="PS00036">
    <property type="entry name" value="BZIP_BASIC"/>
    <property type="match status" value="1"/>
</dbReference>
<keyword evidence="5" id="KW-0804">Transcription</keyword>
<dbReference type="Gene3D" id="1.20.5.170">
    <property type="match status" value="1"/>
</dbReference>
<dbReference type="PANTHER" id="PTHR45967">
    <property type="entry name" value="G-BOX-BINDING FACTOR 3-RELATED"/>
    <property type="match status" value="1"/>
</dbReference>
<dbReference type="Proteomes" id="UP001140206">
    <property type="component" value="Chromosome 4"/>
</dbReference>
<dbReference type="SUPFAM" id="SSF57959">
    <property type="entry name" value="Leucine zipper domain"/>
    <property type="match status" value="1"/>
</dbReference>
<dbReference type="GO" id="GO:0000976">
    <property type="term" value="F:transcription cis-regulatory region binding"/>
    <property type="evidence" value="ECO:0007669"/>
    <property type="project" value="UniProtKB-ARBA"/>
</dbReference>
<comment type="subcellular location">
    <subcellularLocation>
        <location evidence="1">Nucleus</location>
    </subcellularLocation>
</comment>
<feature type="region of interest" description="Disordered" evidence="8">
    <location>
        <begin position="1"/>
        <end position="35"/>
    </location>
</feature>
<dbReference type="InterPro" id="IPR046347">
    <property type="entry name" value="bZIP_sf"/>
</dbReference>
<feature type="compositionally biased region" description="Basic residues" evidence="8">
    <location>
        <begin position="1"/>
        <end position="11"/>
    </location>
</feature>
<feature type="compositionally biased region" description="Basic and acidic residues" evidence="8">
    <location>
        <begin position="126"/>
        <end position="138"/>
    </location>
</feature>
<evidence type="ECO:0000256" key="4">
    <source>
        <dbReference type="ARBA" id="ARBA00023125"/>
    </source>
</evidence>
<sequence>MVQTRQKRGKQTNKDNAESPSKDPKSSSTQSQSAAIPALTYPDWASYQGYYNPATGTNVTAPGFPPQVASSPQGHPPYMWGPQMSPYGTPYVMYPHGGVYPYPTVQPGSMQYSPYPMQSANGTMEASEKSNKSKSEKKAKGKKKSESSSNGTSSQSGESESDDSSEGSSSSTKKDLSSGKETSQKCSGSGGRGRKKSNSSIPTSAPQQQQQQQQQMVVSPAMPPFWAIPPAGYAAPGASSGTAADYWAATAAAPATPITMTVKAPTPRRNMVQVDPNTQDERELKRQRRKQSNRESARRSRLKKQAEWELVAKCAADLKQENESLKEELKRLQDECDKLTSENTSLKERINESSQES</sequence>
<comment type="similarity">
    <text evidence="2">Belongs to the bZIP family.</text>
</comment>
<keyword evidence="3" id="KW-0805">Transcription regulation</keyword>
<dbReference type="InterPro" id="IPR044827">
    <property type="entry name" value="GBF-like"/>
</dbReference>
<feature type="compositionally biased region" description="Low complexity" evidence="8">
    <location>
        <begin position="147"/>
        <end position="158"/>
    </location>
</feature>
<dbReference type="GO" id="GO:0005634">
    <property type="term" value="C:nucleus"/>
    <property type="evidence" value="ECO:0007669"/>
    <property type="project" value="UniProtKB-SubCell"/>
</dbReference>
<keyword evidence="7" id="KW-0175">Coiled coil</keyword>
<dbReference type="EMBL" id="JAMFTS010000004">
    <property type="protein sequence ID" value="KAJ4767281.1"/>
    <property type="molecule type" value="Genomic_DNA"/>
</dbReference>
<evidence type="ECO:0000256" key="1">
    <source>
        <dbReference type="ARBA" id="ARBA00004123"/>
    </source>
</evidence>
<reference evidence="10" key="1">
    <citation type="submission" date="2022-08" db="EMBL/GenBank/DDBJ databases">
        <authorList>
            <person name="Marques A."/>
        </authorList>
    </citation>
    <scope>NUCLEOTIDE SEQUENCE</scope>
    <source>
        <strain evidence="10">RhyPub2mFocal</strain>
        <tissue evidence="10">Leaves</tissue>
    </source>
</reference>
<gene>
    <name evidence="10" type="ORF">LUZ62_077656</name>
</gene>
<dbReference type="PANTHER" id="PTHR45967:SF15">
    <property type="entry name" value="OS03G0239400 PROTEIN"/>
    <property type="match status" value="1"/>
</dbReference>
<feature type="compositionally biased region" description="Polar residues" evidence="8">
    <location>
        <begin position="113"/>
        <end position="124"/>
    </location>
</feature>
<comment type="caution">
    <text evidence="10">The sequence shown here is derived from an EMBL/GenBank/DDBJ whole genome shotgun (WGS) entry which is preliminary data.</text>
</comment>
<organism evidence="10 11">
    <name type="scientific">Rhynchospora pubera</name>
    <dbReference type="NCBI Taxonomy" id="906938"/>
    <lineage>
        <taxon>Eukaryota</taxon>
        <taxon>Viridiplantae</taxon>
        <taxon>Streptophyta</taxon>
        <taxon>Embryophyta</taxon>
        <taxon>Tracheophyta</taxon>
        <taxon>Spermatophyta</taxon>
        <taxon>Magnoliopsida</taxon>
        <taxon>Liliopsida</taxon>
        <taxon>Poales</taxon>
        <taxon>Cyperaceae</taxon>
        <taxon>Cyperoideae</taxon>
        <taxon>Rhynchosporeae</taxon>
        <taxon>Rhynchospora</taxon>
    </lineage>
</organism>
<keyword evidence="6" id="KW-0539">Nucleus</keyword>
<feature type="domain" description="BZIP" evidence="9">
    <location>
        <begin position="283"/>
        <end position="346"/>
    </location>
</feature>
<feature type="compositionally biased region" description="Low complexity" evidence="8">
    <location>
        <begin position="228"/>
        <end position="242"/>
    </location>
</feature>
<keyword evidence="11" id="KW-1185">Reference proteome</keyword>
<evidence type="ECO:0000256" key="2">
    <source>
        <dbReference type="ARBA" id="ARBA00007163"/>
    </source>
</evidence>
<feature type="compositionally biased region" description="Basic and acidic residues" evidence="8">
    <location>
        <begin position="12"/>
        <end position="25"/>
    </location>
</feature>
<evidence type="ECO:0000256" key="7">
    <source>
        <dbReference type="SAM" id="Coils"/>
    </source>
</evidence>
<evidence type="ECO:0000256" key="6">
    <source>
        <dbReference type="ARBA" id="ARBA00023242"/>
    </source>
</evidence>
<accession>A0AAV8DJN8</accession>
<dbReference type="Pfam" id="PF00170">
    <property type="entry name" value="bZIP_1"/>
    <property type="match status" value="1"/>
</dbReference>
<feature type="region of interest" description="Disordered" evidence="8">
    <location>
        <begin position="113"/>
        <end position="242"/>
    </location>
</feature>
<protein>
    <submittedName>
        <fullName evidence="10">G-box-binding factor 1</fullName>
    </submittedName>
</protein>
<evidence type="ECO:0000313" key="11">
    <source>
        <dbReference type="Proteomes" id="UP001140206"/>
    </source>
</evidence>
<evidence type="ECO:0000256" key="3">
    <source>
        <dbReference type="ARBA" id="ARBA00023015"/>
    </source>
</evidence>